<dbReference type="eggNOG" id="KOG2866">
    <property type="taxonomic scope" value="Eukaryota"/>
</dbReference>
<keyword evidence="3 7" id="KW-0227">DNA damage</keyword>
<dbReference type="PANTHER" id="PTHR16140:SF0">
    <property type="entry name" value="NON-STRUCTURAL MAINTENANCE OF CHROMOSOMES ELEMENT 4"/>
    <property type="match status" value="1"/>
</dbReference>
<evidence type="ECO:0000259" key="9">
    <source>
        <dbReference type="Pfam" id="PF08743"/>
    </source>
</evidence>
<dbReference type="InterPro" id="IPR027786">
    <property type="entry name" value="Nse4/EID"/>
</dbReference>
<name>A0A0L0DFG8_THETB</name>
<dbReference type="OrthoDB" id="361242at2759"/>
<protein>
    <recommendedName>
        <fullName evidence="7">Non-structural maintenance of chromosomes element 4</fullName>
    </recommendedName>
</protein>
<evidence type="ECO:0000256" key="7">
    <source>
        <dbReference type="RuleBase" id="RU365071"/>
    </source>
</evidence>
<comment type="subcellular location">
    <subcellularLocation>
        <location evidence="1 7">Nucleus</location>
    </subcellularLocation>
</comment>
<evidence type="ECO:0000313" key="10">
    <source>
        <dbReference type="EMBL" id="KNC51039.1"/>
    </source>
</evidence>
<gene>
    <name evidence="10" type="ORF">AMSG_07017</name>
</gene>
<organism evidence="10 11">
    <name type="scientific">Thecamonas trahens ATCC 50062</name>
    <dbReference type="NCBI Taxonomy" id="461836"/>
    <lineage>
        <taxon>Eukaryota</taxon>
        <taxon>Apusozoa</taxon>
        <taxon>Apusomonadida</taxon>
        <taxon>Apusomonadidae</taxon>
        <taxon>Thecamonas</taxon>
    </lineage>
</organism>
<dbReference type="GO" id="GO:0006281">
    <property type="term" value="P:DNA repair"/>
    <property type="evidence" value="ECO:0007669"/>
    <property type="project" value="UniProtKB-UniRule"/>
</dbReference>
<evidence type="ECO:0000256" key="4">
    <source>
        <dbReference type="ARBA" id="ARBA00023172"/>
    </source>
</evidence>
<keyword evidence="6 7" id="KW-0539">Nucleus</keyword>
<dbReference type="GO" id="GO:0005634">
    <property type="term" value="C:nucleus"/>
    <property type="evidence" value="ECO:0007669"/>
    <property type="project" value="UniProtKB-SubCell"/>
</dbReference>
<keyword evidence="5 7" id="KW-0234">DNA repair</keyword>
<evidence type="ECO:0000256" key="8">
    <source>
        <dbReference type="SAM" id="MobiDB-lite"/>
    </source>
</evidence>
<feature type="region of interest" description="Disordered" evidence="8">
    <location>
        <begin position="1"/>
        <end position="48"/>
    </location>
</feature>
<dbReference type="GO" id="GO:0030915">
    <property type="term" value="C:Smc5-Smc6 complex"/>
    <property type="evidence" value="ECO:0007669"/>
    <property type="project" value="UniProtKB-UniRule"/>
</dbReference>
<proteinExistence type="inferred from homology"/>
<dbReference type="RefSeq" id="XP_013756506.1">
    <property type="nucleotide sequence ID" value="XM_013901052.1"/>
</dbReference>
<evidence type="ECO:0000256" key="5">
    <source>
        <dbReference type="ARBA" id="ARBA00023204"/>
    </source>
</evidence>
<comment type="subunit">
    <text evidence="7">Component of the SMC5-SMC6 complex.</text>
</comment>
<comment type="similarity">
    <text evidence="2 7">Belongs to the NSE4 family.</text>
</comment>
<reference evidence="10 11" key="1">
    <citation type="submission" date="2010-05" db="EMBL/GenBank/DDBJ databases">
        <title>The Genome Sequence of Thecamonas trahens ATCC 50062.</title>
        <authorList>
            <consortium name="The Broad Institute Genome Sequencing Platform"/>
            <person name="Russ C."/>
            <person name="Cuomo C."/>
            <person name="Shea T."/>
            <person name="Young S.K."/>
            <person name="Zeng Q."/>
            <person name="Koehrsen M."/>
            <person name="Haas B."/>
            <person name="Borodovsky M."/>
            <person name="Guigo R."/>
            <person name="Alvarado L."/>
            <person name="Berlin A."/>
            <person name="Bochicchio J."/>
            <person name="Borenstein D."/>
            <person name="Chapman S."/>
            <person name="Chen Z."/>
            <person name="Freedman E."/>
            <person name="Gellesch M."/>
            <person name="Goldberg J."/>
            <person name="Griggs A."/>
            <person name="Gujja S."/>
            <person name="Heilman E."/>
            <person name="Heiman D."/>
            <person name="Hepburn T."/>
            <person name="Howarth C."/>
            <person name="Jen D."/>
            <person name="Larson L."/>
            <person name="Mehta T."/>
            <person name="Park D."/>
            <person name="Pearson M."/>
            <person name="Roberts A."/>
            <person name="Saif S."/>
            <person name="Shenoy N."/>
            <person name="Sisk P."/>
            <person name="Stolte C."/>
            <person name="Sykes S."/>
            <person name="Thomson T."/>
            <person name="Walk T."/>
            <person name="White J."/>
            <person name="Yandava C."/>
            <person name="Burger G."/>
            <person name="Gray M.W."/>
            <person name="Holland P.W.H."/>
            <person name="King N."/>
            <person name="Lang F.B.F."/>
            <person name="Roger A.J."/>
            <person name="Ruiz-Trillo I."/>
            <person name="Lander E."/>
            <person name="Nusbaum C."/>
        </authorList>
    </citation>
    <scope>NUCLEOTIDE SEQUENCE [LARGE SCALE GENOMIC DNA]</scope>
    <source>
        <strain evidence="10 11">ATCC 50062</strain>
    </source>
</reference>
<dbReference type="GO" id="GO:0006310">
    <property type="term" value="P:DNA recombination"/>
    <property type="evidence" value="ECO:0007669"/>
    <property type="project" value="UniProtKB-UniRule"/>
</dbReference>
<sequence length="324" mass="36730">MSGMAPEEEKPRERRKHKQKNKTKRKRGREDDGDEDRPAAVQARIRSKTQKNLKDIIESKVEASTPGNTKLVTLLARGRALSEVISIKEPRTGAIDAEAMSELAGVGRAKVENLRTDFTRMDPAAFATEVRKMFGTVVDMARLGETFGKFLRTVPKLDLMYGPVCTGSQIRRRVARRPRGTVTEARQRMDAAEPQLLQQVRPDTDVQMETREDNETMQEMLQLLLDFDRPVSLYQLVINPTSYAQTVENMFYTSFLTKMGSLHIWVDDETSVPMVKSMQAGNRGKASERASRRQAILNIDYELWRQLKAELGDEPPLMNDRGSG</sequence>
<keyword evidence="4 7" id="KW-0233">DNA recombination</keyword>
<dbReference type="OMA" id="RVCIRKK"/>
<dbReference type="Pfam" id="PF08743">
    <property type="entry name" value="Nse4_C"/>
    <property type="match status" value="1"/>
</dbReference>
<dbReference type="AlphaFoldDB" id="A0A0L0DFG8"/>
<feature type="compositionally biased region" description="Basic residues" evidence="8">
    <location>
        <begin position="13"/>
        <end position="27"/>
    </location>
</feature>
<dbReference type="InterPro" id="IPR014854">
    <property type="entry name" value="Nse4_C"/>
</dbReference>
<comment type="function">
    <text evidence="7">Component of the SMC5-SMC6 complex, that promotes sister chromatid alignment after DNA damage and facilitates double-stranded DNA breaks (DSBs) repair via homologous recombination between sister chromatids.</text>
</comment>
<dbReference type="STRING" id="461836.A0A0L0DFG8"/>
<accession>A0A0L0DFG8</accession>
<feature type="domain" description="Non-structural maintenance of chromosome element 4 C-terminal" evidence="9">
    <location>
        <begin position="230"/>
        <end position="316"/>
    </location>
</feature>
<dbReference type="GeneID" id="25566056"/>
<evidence type="ECO:0000256" key="3">
    <source>
        <dbReference type="ARBA" id="ARBA00022763"/>
    </source>
</evidence>
<dbReference type="Proteomes" id="UP000054408">
    <property type="component" value="Unassembled WGS sequence"/>
</dbReference>
<dbReference type="PANTHER" id="PTHR16140">
    <property type="entry name" value="NON-STRUCTURAL MAINTENANCE OF CHROMOSOMES ELEMENT 4"/>
    <property type="match status" value="1"/>
</dbReference>
<keyword evidence="11" id="KW-1185">Reference proteome</keyword>
<evidence type="ECO:0000256" key="6">
    <source>
        <dbReference type="ARBA" id="ARBA00023242"/>
    </source>
</evidence>
<evidence type="ECO:0000313" key="11">
    <source>
        <dbReference type="Proteomes" id="UP000054408"/>
    </source>
</evidence>
<evidence type="ECO:0000256" key="1">
    <source>
        <dbReference type="ARBA" id="ARBA00004123"/>
    </source>
</evidence>
<dbReference type="EMBL" id="GL349464">
    <property type="protein sequence ID" value="KNC51039.1"/>
    <property type="molecule type" value="Genomic_DNA"/>
</dbReference>
<evidence type="ECO:0000256" key="2">
    <source>
        <dbReference type="ARBA" id="ARBA00008997"/>
    </source>
</evidence>